<proteinExistence type="predicted"/>
<keyword evidence="1" id="KW-0597">Phosphoprotein</keyword>
<dbReference type="EMBL" id="JAVFWL010000001">
    <property type="protein sequence ID" value="KAK6729278.1"/>
    <property type="molecule type" value="Genomic_DNA"/>
</dbReference>
<dbReference type="Gene3D" id="1.20.80.10">
    <property type="match status" value="1"/>
</dbReference>
<dbReference type="PROSITE" id="PS50057">
    <property type="entry name" value="FERM_3"/>
    <property type="match status" value="1"/>
</dbReference>
<protein>
    <recommendedName>
        <fullName evidence="3">FERM domain-containing protein</fullName>
    </recommendedName>
</protein>
<comment type="caution">
    <text evidence="4">The sequence shown here is derived from an EMBL/GenBank/DDBJ whole genome shotgun (WGS) entry which is preliminary data.</text>
</comment>
<dbReference type="InterPro" id="IPR018980">
    <property type="entry name" value="FERM_PH-like_C"/>
</dbReference>
<feature type="compositionally biased region" description="Basic and acidic residues" evidence="2">
    <location>
        <begin position="2829"/>
        <end position="2839"/>
    </location>
</feature>
<feature type="compositionally biased region" description="Basic and acidic residues" evidence="2">
    <location>
        <begin position="397"/>
        <end position="406"/>
    </location>
</feature>
<feature type="compositionally biased region" description="Polar residues" evidence="2">
    <location>
        <begin position="1447"/>
        <end position="1456"/>
    </location>
</feature>
<feature type="region of interest" description="Disordered" evidence="2">
    <location>
        <begin position="1855"/>
        <end position="1879"/>
    </location>
</feature>
<dbReference type="PANTHER" id="PTHR23280">
    <property type="entry name" value="4.1 G PROTEIN"/>
    <property type="match status" value="1"/>
</dbReference>
<dbReference type="InterPro" id="IPR014847">
    <property type="entry name" value="FA"/>
</dbReference>
<feature type="compositionally biased region" description="Polar residues" evidence="2">
    <location>
        <begin position="834"/>
        <end position="849"/>
    </location>
</feature>
<feature type="compositionally biased region" description="Basic residues" evidence="2">
    <location>
        <begin position="2709"/>
        <end position="2720"/>
    </location>
</feature>
<evidence type="ECO:0000259" key="3">
    <source>
        <dbReference type="PROSITE" id="PS50057"/>
    </source>
</evidence>
<feature type="region of interest" description="Disordered" evidence="2">
    <location>
        <begin position="1445"/>
        <end position="1536"/>
    </location>
</feature>
<dbReference type="InterPro" id="IPR029071">
    <property type="entry name" value="Ubiquitin-like_domsf"/>
</dbReference>
<feature type="region of interest" description="Disordered" evidence="2">
    <location>
        <begin position="1191"/>
        <end position="1335"/>
    </location>
</feature>
<evidence type="ECO:0000256" key="2">
    <source>
        <dbReference type="SAM" id="MobiDB-lite"/>
    </source>
</evidence>
<feature type="region of interest" description="Disordered" evidence="2">
    <location>
        <begin position="2086"/>
        <end position="2109"/>
    </location>
</feature>
<feature type="region of interest" description="Disordered" evidence="2">
    <location>
        <begin position="2540"/>
        <end position="2562"/>
    </location>
</feature>
<feature type="compositionally biased region" description="Polar residues" evidence="2">
    <location>
        <begin position="777"/>
        <end position="787"/>
    </location>
</feature>
<dbReference type="InterPro" id="IPR019748">
    <property type="entry name" value="FERM_central"/>
</dbReference>
<feature type="compositionally biased region" description="Basic and acidic residues" evidence="2">
    <location>
        <begin position="1715"/>
        <end position="1724"/>
    </location>
</feature>
<dbReference type="SMART" id="SM01195">
    <property type="entry name" value="FA"/>
    <property type="match status" value="1"/>
</dbReference>
<feature type="region of interest" description="Disordered" evidence="2">
    <location>
        <begin position="1816"/>
        <end position="1837"/>
    </location>
</feature>
<dbReference type="Pfam" id="PF05902">
    <property type="entry name" value="4_1_CTD"/>
    <property type="match status" value="1"/>
</dbReference>
<feature type="region of interest" description="Disordered" evidence="2">
    <location>
        <begin position="1396"/>
        <end position="1429"/>
    </location>
</feature>
<feature type="compositionally biased region" description="Basic and acidic residues" evidence="2">
    <location>
        <begin position="898"/>
        <end position="907"/>
    </location>
</feature>
<feature type="compositionally biased region" description="Polar residues" evidence="2">
    <location>
        <begin position="2033"/>
        <end position="2042"/>
    </location>
</feature>
<organism evidence="4 5">
    <name type="scientific">Necator americanus</name>
    <name type="common">Human hookworm</name>
    <dbReference type="NCBI Taxonomy" id="51031"/>
    <lineage>
        <taxon>Eukaryota</taxon>
        <taxon>Metazoa</taxon>
        <taxon>Ecdysozoa</taxon>
        <taxon>Nematoda</taxon>
        <taxon>Chromadorea</taxon>
        <taxon>Rhabditida</taxon>
        <taxon>Rhabditina</taxon>
        <taxon>Rhabditomorpha</taxon>
        <taxon>Strongyloidea</taxon>
        <taxon>Ancylostomatidae</taxon>
        <taxon>Bunostominae</taxon>
        <taxon>Necator</taxon>
    </lineage>
</organism>
<dbReference type="InterPro" id="IPR035963">
    <property type="entry name" value="FERM_2"/>
</dbReference>
<dbReference type="InterPro" id="IPR014352">
    <property type="entry name" value="FERM/acyl-CoA-bd_prot_sf"/>
</dbReference>
<feature type="region of interest" description="Disordered" evidence="2">
    <location>
        <begin position="1000"/>
        <end position="1019"/>
    </location>
</feature>
<feature type="region of interest" description="Disordered" evidence="2">
    <location>
        <begin position="1037"/>
        <end position="1130"/>
    </location>
</feature>
<feature type="compositionally biased region" description="Basic and acidic residues" evidence="2">
    <location>
        <begin position="1396"/>
        <end position="1406"/>
    </location>
</feature>
<dbReference type="SMART" id="SM00295">
    <property type="entry name" value="B41"/>
    <property type="match status" value="1"/>
</dbReference>
<feature type="compositionally biased region" description="Basic and acidic residues" evidence="2">
    <location>
        <begin position="2597"/>
        <end position="2616"/>
    </location>
</feature>
<feature type="compositionally biased region" description="Polar residues" evidence="2">
    <location>
        <begin position="1822"/>
        <end position="1837"/>
    </location>
</feature>
<feature type="region of interest" description="Disordered" evidence="2">
    <location>
        <begin position="384"/>
        <end position="419"/>
    </location>
</feature>
<dbReference type="SMART" id="SM01196">
    <property type="entry name" value="FERM_C"/>
    <property type="match status" value="1"/>
</dbReference>
<feature type="compositionally biased region" description="Basic and acidic residues" evidence="2">
    <location>
        <begin position="2096"/>
        <end position="2105"/>
    </location>
</feature>
<feature type="region of interest" description="Disordered" evidence="2">
    <location>
        <begin position="1908"/>
        <end position="1948"/>
    </location>
</feature>
<evidence type="ECO:0000313" key="4">
    <source>
        <dbReference type="EMBL" id="KAK6729278.1"/>
    </source>
</evidence>
<feature type="compositionally biased region" description="Basic and acidic residues" evidence="2">
    <location>
        <begin position="2654"/>
        <end position="2663"/>
    </location>
</feature>
<accession>A0ABR1BV95</accession>
<dbReference type="SUPFAM" id="SSF50729">
    <property type="entry name" value="PH domain-like"/>
    <property type="match status" value="1"/>
</dbReference>
<feature type="region of interest" description="Disordered" evidence="2">
    <location>
        <begin position="735"/>
        <end position="765"/>
    </location>
</feature>
<feature type="region of interest" description="Disordered" evidence="2">
    <location>
        <begin position="2692"/>
        <end position="2756"/>
    </location>
</feature>
<dbReference type="PANTHER" id="PTHR23280:SF21">
    <property type="entry name" value="PROTEIN 4.1 HOMOLOG"/>
    <property type="match status" value="1"/>
</dbReference>
<dbReference type="CDD" id="cd14473">
    <property type="entry name" value="FERM_B-lobe"/>
    <property type="match status" value="1"/>
</dbReference>
<reference evidence="4 5" key="1">
    <citation type="submission" date="2023-08" db="EMBL/GenBank/DDBJ databases">
        <title>A Necator americanus chromosomal reference genome.</title>
        <authorList>
            <person name="Ilik V."/>
            <person name="Petrzelkova K.J."/>
            <person name="Pardy F."/>
            <person name="Fuh T."/>
            <person name="Niatou-Singa F.S."/>
            <person name="Gouil Q."/>
            <person name="Baker L."/>
            <person name="Ritchie M.E."/>
            <person name="Jex A.R."/>
            <person name="Gazzola D."/>
            <person name="Li H."/>
            <person name="Toshio Fujiwara R."/>
            <person name="Zhan B."/>
            <person name="Aroian R.V."/>
            <person name="Pafco B."/>
            <person name="Schwarz E.M."/>
        </authorList>
    </citation>
    <scope>NUCLEOTIDE SEQUENCE [LARGE SCALE GENOMIC DNA]</scope>
    <source>
        <strain evidence="4 5">Aroian</strain>
        <tissue evidence="4">Whole animal</tissue>
    </source>
</reference>
<feature type="region of interest" description="Disordered" evidence="2">
    <location>
        <begin position="1613"/>
        <end position="1634"/>
    </location>
</feature>
<dbReference type="Gene3D" id="3.10.20.90">
    <property type="entry name" value="Phosphatidylinositol 3-kinase Catalytic Subunit, Chain A, domain 1"/>
    <property type="match status" value="1"/>
</dbReference>
<feature type="compositionally biased region" description="Basic and acidic residues" evidence="2">
    <location>
        <begin position="1480"/>
        <end position="1493"/>
    </location>
</feature>
<dbReference type="SUPFAM" id="SSF47031">
    <property type="entry name" value="Second domain of FERM"/>
    <property type="match status" value="1"/>
</dbReference>
<feature type="compositionally biased region" description="Basic and acidic residues" evidence="2">
    <location>
        <begin position="792"/>
        <end position="807"/>
    </location>
</feature>
<feature type="region of interest" description="Disordered" evidence="2">
    <location>
        <begin position="3016"/>
        <end position="3049"/>
    </location>
</feature>
<evidence type="ECO:0000256" key="1">
    <source>
        <dbReference type="ARBA" id="ARBA00022553"/>
    </source>
</evidence>
<feature type="region of interest" description="Disordered" evidence="2">
    <location>
        <begin position="2821"/>
        <end position="2841"/>
    </location>
</feature>
<dbReference type="InterPro" id="IPR018979">
    <property type="entry name" value="FERM_N"/>
</dbReference>
<keyword evidence="5" id="KW-1185">Reference proteome</keyword>
<feature type="compositionally biased region" description="Polar residues" evidence="2">
    <location>
        <begin position="736"/>
        <end position="765"/>
    </location>
</feature>
<dbReference type="Pfam" id="PF00373">
    <property type="entry name" value="FERM_M"/>
    <property type="match status" value="1"/>
</dbReference>
<feature type="region of interest" description="Disordered" evidence="2">
    <location>
        <begin position="2597"/>
        <end position="2663"/>
    </location>
</feature>
<dbReference type="InterPro" id="IPR000299">
    <property type="entry name" value="FERM_domain"/>
</dbReference>
<dbReference type="Pfam" id="PF09379">
    <property type="entry name" value="FERM_N"/>
    <property type="match status" value="1"/>
</dbReference>
<feature type="region of interest" description="Disordered" evidence="2">
    <location>
        <begin position="665"/>
        <end position="696"/>
    </location>
</feature>
<feature type="compositionally biased region" description="Basic and acidic residues" evidence="2">
    <location>
        <begin position="1100"/>
        <end position="1109"/>
    </location>
</feature>
<feature type="domain" description="FERM" evidence="3">
    <location>
        <begin position="20"/>
        <end position="301"/>
    </location>
</feature>
<feature type="compositionally biased region" description="Basic and acidic residues" evidence="2">
    <location>
        <begin position="1219"/>
        <end position="1235"/>
    </location>
</feature>
<feature type="compositionally biased region" description="Low complexity" evidence="2">
    <location>
        <begin position="679"/>
        <end position="696"/>
    </location>
</feature>
<feature type="compositionally biased region" description="Basic and acidic residues" evidence="2">
    <location>
        <begin position="3016"/>
        <end position="3028"/>
    </location>
</feature>
<dbReference type="SUPFAM" id="SSF54236">
    <property type="entry name" value="Ubiquitin-like"/>
    <property type="match status" value="1"/>
</dbReference>
<dbReference type="Proteomes" id="UP001303046">
    <property type="component" value="Unassembled WGS sequence"/>
</dbReference>
<feature type="compositionally biased region" description="Polar residues" evidence="2">
    <location>
        <begin position="665"/>
        <end position="678"/>
    </location>
</feature>
<feature type="region of interest" description="Disordered" evidence="2">
    <location>
        <begin position="3120"/>
        <end position="3146"/>
    </location>
</feature>
<feature type="compositionally biased region" description="Polar residues" evidence="2">
    <location>
        <begin position="1652"/>
        <end position="1661"/>
    </location>
</feature>
<gene>
    <name evidence="4" type="primary">Necator_chrI.g2498</name>
    <name evidence="4" type="ORF">RB195_006370</name>
</gene>
<dbReference type="InterPro" id="IPR011993">
    <property type="entry name" value="PH-like_dom_sf"/>
</dbReference>
<dbReference type="Pfam" id="PF09380">
    <property type="entry name" value="FERM_C"/>
    <property type="match status" value="1"/>
</dbReference>
<dbReference type="InterPro" id="IPR008379">
    <property type="entry name" value="Band_4.1_C"/>
</dbReference>
<evidence type="ECO:0000313" key="5">
    <source>
        <dbReference type="Proteomes" id="UP001303046"/>
    </source>
</evidence>
<dbReference type="CDD" id="cd01765">
    <property type="entry name" value="FERM_F0_F1"/>
    <property type="match status" value="1"/>
</dbReference>
<feature type="region of interest" description="Disordered" evidence="2">
    <location>
        <begin position="1650"/>
        <end position="1757"/>
    </location>
</feature>
<dbReference type="InterPro" id="IPR019749">
    <property type="entry name" value="Band_41_domain"/>
</dbReference>
<dbReference type="PRINTS" id="PR00935">
    <property type="entry name" value="BAND41"/>
</dbReference>
<feature type="region of interest" description="Disordered" evidence="2">
    <location>
        <begin position="581"/>
        <end position="600"/>
    </location>
</feature>
<feature type="compositionally biased region" description="Basic and acidic residues" evidence="2">
    <location>
        <begin position="1191"/>
        <end position="1201"/>
    </location>
</feature>
<dbReference type="Gene3D" id="2.30.29.30">
    <property type="entry name" value="Pleckstrin-homology domain (PH domain)/Phosphotyrosine-binding domain (PTB)"/>
    <property type="match status" value="1"/>
</dbReference>
<name>A0ABR1BV95_NECAM</name>
<feature type="region of interest" description="Disordered" evidence="2">
    <location>
        <begin position="889"/>
        <end position="927"/>
    </location>
</feature>
<feature type="region of interest" description="Disordered" evidence="2">
    <location>
        <begin position="777"/>
        <end position="858"/>
    </location>
</feature>
<feature type="region of interest" description="Disordered" evidence="2">
    <location>
        <begin position="2030"/>
        <end position="2056"/>
    </location>
</feature>
<feature type="compositionally biased region" description="Polar residues" evidence="2">
    <location>
        <begin position="1004"/>
        <end position="1019"/>
    </location>
</feature>
<feature type="compositionally biased region" description="Basic and acidic residues" evidence="2">
    <location>
        <begin position="1685"/>
        <end position="1698"/>
    </location>
</feature>
<sequence length="3430" mass="386871">MGKDGNPGGQATSSKDPKMQAAKVRLLDGTHKDFELHRGSDGEALFALVSADLSIEEREYFSLCFYDTEGTRHWLYNDKKILRQLKGLPWEFCFEVKFYPTIPSSLNDDHARYNLFLQLRNDVFTGRLPATIETHATLGSLVAQAEFGDAKPTAEYEQYLRTTKFAPQMSDQLIEMIAQKHKEHKGLTPAEAENLYMDTCKQQTMYGIFVFSAKDNKNVPVGIGICAHGIYIYKEQIRVNRFPWQGIIKISYRKAQFAIKLKAGEIDRKEATVSYKVADYQHAKRIWKCAVEHHTFFRLIQPDEKPKSSLFRWGSARFRYQGRTQFQTKMASQMFDKPSSVAVQRSSSARLTHSLDNVAREQAPSTQISPLHYADNELGSHEPLASPAVSYDVSGQNEKRKLDDKVGNGLPSDDDELVYTPVESPSSAAYYLSERSSACSPASNDFLFSQQMRFAPPHSWRATEHDRNSSGMSSRGYYICSESVNGSQSLPKEINTSHQRVVECIEKRGELEQRPINDSVHIYHPGYYQEPPHRSQYQINSDANSQRNGITTVRRLGPENEMDRHPIRYFVDVQHSGASHIPSVNRLRHPGKEELGPPVLSNYSFRSITDSPLQRLEPSRELTTQNIQQYSSLYHRGSSNIPSSKQQEGHSLRTCLDARVLSGSLPSGYSQHTSRNNDTSNTLSSSERSSTKQSTTESRLGAFKFWKVEESGSGMEGENASEYRKSSIEPVRIKSSRGNTLTVSVENTRSREQTSVAWQKEPTVTSHTMLAKDHENTGQFSSKASQHPTHRLSGEVRKLESTSDRGTTDPTPGPPELQSKLSRDCAQVYHHGQSKASSKTIEASAPQISETRHTPEKTAVLHLKTSPVKEGPLSEEESRKVRLIARVPHGTSGEEQELEKSKKEHDSSGLFGLWRTSKSKQPETSAYGSIYTPSEKYTGPLDIVNRQRDIDQLPFKAPTAVAYKPSADDSHTSHNRFNLFGRWRHEGDEETVEKDQVRPESYGLASTSYEGPLESTTRNMELQSEPLRDYAQAYHHGQSWESPKTGEAPAAQIRGSRHTPEKTAVLHLKTVKGKPSSEEESRKVRLIARVPHGTSDEEQESQKSKKEQDSSGLFGLWRTGKGKQREVSAHESIYPSDEKYAGPLDDINRERDIDQLPFKSPAAVAYKPSADDSHTAHHRFNLFGRWRHEGDEETVEKDQVRPESYGLASTSYEGPLESTTRHAELQSEPLRDYAQAHHHGQSWESPKTGEAPAAQIRGSRHTPEKTAVLHLKTPSVKGKPSSEEESRKVRLIARVSHGTSGEEQELEKPKKEQDSSGLFGLWRTGKGKQREVSAHESIYPSDEKYAGPLDDINRERDIDQLPFKSPAAVAYKPSADDSHTAHHRFNLFGRWRHEGDEETVEKDQVRPESYGLASTSYEGPLESTTRHAELQSRPLRDYAQAYHHGQSWETAKTGKTSAPPLSETKRATEKTGVLHLKTPSVKEKPSSEEESRKVRLIARVHHGTSDEEQQSQKSKKEKDSPGLFGLQRTKRNEQGEMTANESVYTACEKYTGPLNDVNRQRDIEQLPFKSPAAVAYKPSADDSHTAHHRFNLFGRWRHEGDEETVEKDQVRPESYGLASTSYEGPLESTTRHAELQSRPLRDYAQAYHHGQSWETAKTGKTSAPPLSETKRATEKTGVLHLKTPSVKEKPSSEEESRKVRLIARVPHGTSDEEQESQKSKKEQDSSGLFGLWRTGKGKQREVSAHESIYPSDEKYAGPLDDINRERDIDQLPFKSPAAVAYKPSADDSHTSHNRFNLFGRWRHEGDEETVEKDQVRPESYGLASTSYEGPLESTTRNMELQSEPLRDYAQAYHHGQSWESPKTGEAPAAQIRGSRHTPEKTAVLHLKTVKGKPSSEEESRKVRLIARVSHGTSGEEQELEKPKKEQDSSGLFGLWRTGKGKQREVSAHESIYPSDEKYAGPLDDINRERDIDQLPFKSPAAVAYKPSADDSHTAHHRFNLFGRWRHEGDEETVEKDQSRPLRDYVQAYHHGQSWETAKTGKTSAPPLSETKRATEKTGVLHLKTPSVKEKSSSEEESRKLRLIARVPHWTSDEEQESQKSKKEQDSSGLFRLWRATKSKQGEMSANEDIYTLSEKYTGPLDDVNRQRDIDRLPFNAPANVGYKPSTDDYHTHRHRFNLFGRWRHEGDEETVEKDQVRPESYGLASASYEGPLESTARHMELQSKPLRDYAQAYHHGQSSDTAMTGKLPSKTAVLHLKTSQMRELSSAPVAEDGTGKYRLIARVSHDTDTQRDVDKIQLKSPASLAYTTSADDAHATHHHMHLFGRWRHEGDEETVEKEQVRPESYGLAFSSYEGPLQSTTRHEEMQSKPLRDYAQAYHHGQSWESGKISKLSPKTAVLHLKTSEMKEVSPSRSGEETGKYRLTTRVSHGTRDEEYGLKRPKKEQDSPRVFSLWRTGKSKQVEMSTNESVYPSNETFAAPVDDINRQNDIDQLPFKAPDSLAYTPSADDAHAAHHHMHLFGRWRHEGDEETIEKDQVRTESYGLASTSYEGPLESTARQEELQSKSLRDYAQAYHHGQSWESGRISKLPSKTAVLHLKTSEMREVSPPAKSEEEKGKYRLIARIPHVTSGSEQESQNSRKEQDSRGLSGLWRTGRNKEGETSAHESVYRVNEAFASPLDDIKRQRDLDQIPFKSPASLAYTPSADDAQATHHRMHEFGRRRHEGDEETVEKDQVQPESYGIASTSYEGPLESTTRHAELQSKPLRDYAQAYHHGQSWESGKMGNLPSKTAVLHLKTSEMREVSPSRFGEETGKYRLIARIPHGISDEEQESQKSKKEQDSRGLFGLWRTGRNKQSEMSANESVYITKEKYAGPLDDVDRQRDIDQLPFKAPTAVTYKPSTDDSHPTHQRILLFDRWRHGGDEEVVDKDRVQPEAYGLASTSYEGPLESTARHSDLESKPLQDYDLSRLSREAERSHIPEKTSALHLNASALKEKPTSEEELRKIRVIARVHHGESEYEGDFKKPEKVQHSCEVPSDRPVSSSDRHTGRFEGKTMSGEEYVEVRVDRRVEIELEPTLCLTGAGLGALSEDEDGLIFSITPPPMPSSDRSFFSRLLFKSSSKKPKKQKKVAKEAGSSDSSSSSDDEKNQVHIMPVESGGVTFPLYVDPEDKDGKLVRRETNELKYHLKGEGTSPGFDPQNPSLASTMAEAERLNLCSPRLEHAERTVTVRALAPLPLSYEESGQPHTTISTWQESSRLPDEVTTEYDEKGNKITRTLKTSQVKHTVQKQTFQNYVVPTEGQPGVVTVERLHEETTPLGVTAIATNGSASSPHVVETHSRSIAYEADPNELHHEGLGEFVSCKTLTSGNRTVETYTYKTERDGIIETHVEHRVTIHSDEPIDHDAELSQAIMEATQMNPDMTVEKIEVRQESTA</sequence>